<dbReference type="EMBL" id="JANHOG010000810">
    <property type="protein sequence ID" value="KAJ3551374.1"/>
    <property type="molecule type" value="Genomic_DNA"/>
</dbReference>
<organism evidence="1 2">
    <name type="scientific">Phlebia brevispora</name>
    <dbReference type="NCBI Taxonomy" id="194682"/>
    <lineage>
        <taxon>Eukaryota</taxon>
        <taxon>Fungi</taxon>
        <taxon>Dikarya</taxon>
        <taxon>Basidiomycota</taxon>
        <taxon>Agaricomycotina</taxon>
        <taxon>Agaricomycetes</taxon>
        <taxon>Polyporales</taxon>
        <taxon>Meruliaceae</taxon>
        <taxon>Phlebia</taxon>
    </lineage>
</organism>
<evidence type="ECO:0000313" key="2">
    <source>
        <dbReference type="Proteomes" id="UP001148662"/>
    </source>
</evidence>
<dbReference type="Proteomes" id="UP001148662">
    <property type="component" value="Unassembled WGS sequence"/>
</dbReference>
<name>A0ACC1T250_9APHY</name>
<gene>
    <name evidence="1" type="ORF">NM688_g4742</name>
</gene>
<sequence length="863" mass="95523">MSSTSENEETSKGSSKEFRGLRNTRVDAFESEALSPQAADVFGDEAGHDIQYKTLSWQFVSLLMIAEIVSNGMLSLPNAMAVVGIVPALILTVFLGIFALYTAKLLIDFKLNHPDVHNMGDAGYILFGPVGREILSLGTIIFAIFAAGSELLSGQQALSTLSDNGLCAVDLLLIFSGATFIVSLPRTLGRLSWLGFFSVALIALSGLLAMIGAGRNPVLGRVVKATVQTNFSQAFLAITGPVFAYAGHFMFFILISEMREPQDAMKAAWCLQGFATTFYAVFSVVVYVYLGSTVASPALLSLPPVWAKLTFGIGLGNFLVAGALYAHTASKLVFIRLFRHTRHVYSHTVLGWMTWTVLCFASVAVAFILATAVPIFSDLIGITASVFASWYTYGLAGFFWLYDNYYLHGGAATLKRRWKGATLSLLTIAAGSFICVAGTYVSVKLIVDAYRDHLYDYSGHSLDIMPLYDAGSVHEIAFSETGFSPGMSAFTMVLPLKLLPFPPAQKLYEEGVRYSKGAFGALLVFVSQLFAPTTMIISFERDGVGRICQEDIDRMVVRDETGRVLALNLPQKAVLIANHQIYADWWYAWCLTYFMGTHKDVFIVLKRSLKWVPIIGWGMQFFNFIFLARSWASDRVHLAKSLSWLGNRAEKRDIPLTFILYPEGTLVSKDTRPVSKKYAEKLGIADMQHTLLPRSTGLQYSLRTLAPRIPSLKLIDITMAYPGIPRFGYGQSYYTLRSIFLDGVPPPQIHMHIRCFDVAHDIPIGDLSATNSTTPNGSSSSVNKSSVEVEIPEGEKETFDRWLRELWRAKDEDMAGYLQSGSFVNDRKLRIEIPLALRRRRDILDAFCFFIPAAFACLLSKLR</sequence>
<accession>A0ACC1T250</accession>
<protein>
    <submittedName>
        <fullName evidence="1">Uncharacterized protein</fullName>
    </submittedName>
</protein>
<reference evidence="1" key="1">
    <citation type="submission" date="2022-07" db="EMBL/GenBank/DDBJ databases">
        <title>Genome Sequence of Phlebia brevispora.</title>
        <authorList>
            <person name="Buettner E."/>
        </authorList>
    </citation>
    <scope>NUCLEOTIDE SEQUENCE</scope>
    <source>
        <strain evidence="1">MPL23</strain>
    </source>
</reference>
<comment type="caution">
    <text evidence="1">The sequence shown here is derived from an EMBL/GenBank/DDBJ whole genome shotgun (WGS) entry which is preliminary data.</text>
</comment>
<keyword evidence="2" id="KW-1185">Reference proteome</keyword>
<evidence type="ECO:0000313" key="1">
    <source>
        <dbReference type="EMBL" id="KAJ3551374.1"/>
    </source>
</evidence>
<proteinExistence type="predicted"/>